<name>A0A426DRT8_9FIRM</name>
<evidence type="ECO:0000256" key="7">
    <source>
        <dbReference type="RuleBase" id="RU003880"/>
    </source>
</evidence>
<comment type="cofactor">
    <cofactor evidence="8">
        <name>FAD</name>
        <dbReference type="ChEBI" id="CHEBI:57692"/>
    </cofactor>
    <text evidence="8">Binds 1 FAD per subunit.</text>
</comment>
<organism evidence="10 11">
    <name type="scientific">Schaedlerella arabinosiphila</name>
    <dbReference type="NCBI Taxonomy" id="2044587"/>
    <lineage>
        <taxon>Bacteria</taxon>
        <taxon>Bacillati</taxon>
        <taxon>Bacillota</taxon>
        <taxon>Clostridia</taxon>
        <taxon>Lachnospirales</taxon>
        <taxon>Lachnospiraceae</taxon>
        <taxon>Schaedlerella</taxon>
    </lineage>
</organism>
<comment type="subunit">
    <text evidence="7">Homodimer.</text>
</comment>
<keyword evidence="8" id="KW-0521">NADP</keyword>
<evidence type="ECO:0000256" key="3">
    <source>
        <dbReference type="ARBA" id="ARBA00022827"/>
    </source>
</evidence>
<comment type="caution">
    <text evidence="10">The sequence shown here is derived from an EMBL/GenBank/DDBJ whole genome shotgun (WGS) entry which is preliminary data.</text>
</comment>
<keyword evidence="4 7" id="KW-0560">Oxidoreductase</keyword>
<evidence type="ECO:0000256" key="4">
    <source>
        <dbReference type="ARBA" id="ARBA00023002"/>
    </source>
</evidence>
<comment type="catalytic activity">
    <reaction evidence="7">
        <text>[thioredoxin]-dithiol + NADP(+) = [thioredoxin]-disulfide + NADPH + H(+)</text>
        <dbReference type="Rhea" id="RHEA:20345"/>
        <dbReference type="Rhea" id="RHEA-COMP:10698"/>
        <dbReference type="Rhea" id="RHEA-COMP:10700"/>
        <dbReference type="ChEBI" id="CHEBI:15378"/>
        <dbReference type="ChEBI" id="CHEBI:29950"/>
        <dbReference type="ChEBI" id="CHEBI:50058"/>
        <dbReference type="ChEBI" id="CHEBI:57783"/>
        <dbReference type="ChEBI" id="CHEBI:58349"/>
        <dbReference type="EC" id="1.8.1.9"/>
    </reaction>
</comment>
<evidence type="ECO:0000256" key="5">
    <source>
        <dbReference type="ARBA" id="ARBA00023157"/>
    </source>
</evidence>
<keyword evidence="3 7" id="KW-0274">FAD</keyword>
<dbReference type="PROSITE" id="PS00573">
    <property type="entry name" value="PYRIDINE_REDOX_2"/>
    <property type="match status" value="1"/>
</dbReference>
<evidence type="ECO:0000313" key="11">
    <source>
        <dbReference type="Proteomes" id="UP000274920"/>
    </source>
</evidence>
<dbReference type="Proteomes" id="UP000274920">
    <property type="component" value="Unassembled WGS sequence"/>
</dbReference>
<dbReference type="AlphaFoldDB" id="A0A426DRT8"/>
<dbReference type="SUPFAM" id="SSF51905">
    <property type="entry name" value="FAD/NAD(P)-binding domain"/>
    <property type="match status" value="1"/>
</dbReference>
<dbReference type="InterPro" id="IPR008255">
    <property type="entry name" value="Pyr_nucl-diS_OxRdtase_2_AS"/>
</dbReference>
<dbReference type="PANTHER" id="PTHR48105">
    <property type="entry name" value="THIOREDOXIN REDUCTASE 1-RELATED-RELATED"/>
    <property type="match status" value="1"/>
</dbReference>
<sequence>MYDIGIIGGGTAGMTAAIYGQRAGKRTVIIEAMNYGGQITVSPKVENYPGIASVSGAEFSMNLLDQAMKLGAETELEQVTGIREEDGIKVIETEGKEYPCRTVIIATGVTHRHLGLDREEALLGAGVSYCATCDGAFFKGKDVAVIGGGNTALQDAEFLSNYCNKVYLVHRRDEFRGEAGLVEPLKRKENVEFVLSATVKELVGETVVEGLILNNKKTGEDFQISVSGVFAAIGQVPENHAFAGLVRLDESGFVAASEDCVTSCPGIFAAGDCRTKEVRQLTTAAADGAVAALAACKYISRQEIAE</sequence>
<keyword evidence="2 7" id="KW-0285">Flavoprotein</keyword>
<protein>
    <recommendedName>
        <fullName evidence="7">Thioredoxin reductase</fullName>
        <ecNumber evidence="7">1.8.1.9</ecNumber>
    </recommendedName>
</protein>
<dbReference type="PRINTS" id="PR00469">
    <property type="entry name" value="PNDRDTASEII"/>
</dbReference>
<dbReference type="PRINTS" id="PR00368">
    <property type="entry name" value="FADPNR"/>
</dbReference>
<dbReference type="RefSeq" id="WP_125130911.1">
    <property type="nucleotide sequence ID" value="NZ_RHJS01000002.1"/>
</dbReference>
<accession>A0A426DRT8</accession>
<keyword evidence="11" id="KW-1185">Reference proteome</keyword>
<proteinExistence type="inferred from homology"/>
<dbReference type="GO" id="GO:0004791">
    <property type="term" value="F:thioredoxin-disulfide reductase (NADPH) activity"/>
    <property type="evidence" value="ECO:0007669"/>
    <property type="project" value="UniProtKB-UniRule"/>
</dbReference>
<dbReference type="EMBL" id="RHJS01000002">
    <property type="protein sequence ID" value="RRK35451.1"/>
    <property type="molecule type" value="Genomic_DNA"/>
</dbReference>
<dbReference type="InterPro" id="IPR023753">
    <property type="entry name" value="FAD/NAD-binding_dom"/>
</dbReference>
<evidence type="ECO:0000256" key="2">
    <source>
        <dbReference type="ARBA" id="ARBA00022630"/>
    </source>
</evidence>
<dbReference type="GO" id="GO:0019430">
    <property type="term" value="P:removal of superoxide radicals"/>
    <property type="evidence" value="ECO:0007669"/>
    <property type="project" value="UniProtKB-UniRule"/>
</dbReference>
<comment type="similarity">
    <text evidence="1 7">Belongs to the class-II pyridine nucleotide-disulfide oxidoreductase family.</text>
</comment>
<gene>
    <name evidence="10" type="primary">trxB</name>
    <name evidence="10" type="ORF">EBB54_19945</name>
</gene>
<dbReference type="Pfam" id="PF07992">
    <property type="entry name" value="Pyr_redox_2"/>
    <property type="match status" value="1"/>
</dbReference>
<feature type="domain" description="FAD/NAD(P)-binding" evidence="9">
    <location>
        <begin position="2"/>
        <end position="288"/>
    </location>
</feature>
<keyword evidence="5" id="KW-1015">Disulfide bond</keyword>
<reference evidence="10" key="1">
    <citation type="submission" date="2018-10" db="EMBL/GenBank/DDBJ databases">
        <title>Schaedlerella arabinophila gen. nov. sp. nov., isolated from the mouse intestinal tract and comparative analysis with the genome of the closely related altered Schaedler flora strain ASF502.</title>
        <authorList>
            <person name="Miyake S."/>
            <person name="Soh M."/>
            <person name="Seedorf H."/>
        </authorList>
    </citation>
    <scope>NUCLEOTIDE SEQUENCE [LARGE SCALE GENOMIC DNA]</scope>
    <source>
        <strain evidence="10">DSM 106076</strain>
    </source>
</reference>
<dbReference type="GO" id="GO:0005737">
    <property type="term" value="C:cytoplasm"/>
    <property type="evidence" value="ECO:0007669"/>
    <property type="project" value="InterPro"/>
</dbReference>
<dbReference type="InterPro" id="IPR005982">
    <property type="entry name" value="Thioredox_Rdtase"/>
</dbReference>
<keyword evidence="6 7" id="KW-0676">Redox-active center</keyword>
<dbReference type="NCBIfam" id="TIGR01292">
    <property type="entry name" value="TRX_reduct"/>
    <property type="match status" value="1"/>
</dbReference>
<dbReference type="InterPro" id="IPR050097">
    <property type="entry name" value="Ferredoxin-NADP_redctase_2"/>
</dbReference>
<dbReference type="Gene3D" id="3.50.50.60">
    <property type="entry name" value="FAD/NAD(P)-binding domain"/>
    <property type="match status" value="2"/>
</dbReference>
<dbReference type="EC" id="1.8.1.9" evidence="7"/>
<evidence type="ECO:0000256" key="6">
    <source>
        <dbReference type="ARBA" id="ARBA00023284"/>
    </source>
</evidence>
<evidence type="ECO:0000256" key="1">
    <source>
        <dbReference type="ARBA" id="ARBA00009333"/>
    </source>
</evidence>
<evidence type="ECO:0000313" key="10">
    <source>
        <dbReference type="EMBL" id="RRK35451.1"/>
    </source>
</evidence>
<evidence type="ECO:0000259" key="9">
    <source>
        <dbReference type="Pfam" id="PF07992"/>
    </source>
</evidence>
<dbReference type="InterPro" id="IPR036188">
    <property type="entry name" value="FAD/NAD-bd_sf"/>
</dbReference>
<evidence type="ECO:0000256" key="8">
    <source>
        <dbReference type="RuleBase" id="RU003881"/>
    </source>
</evidence>